<dbReference type="SUPFAM" id="SSF51206">
    <property type="entry name" value="cAMP-binding domain-like"/>
    <property type="match status" value="1"/>
</dbReference>
<dbReference type="PROSITE" id="PS50042">
    <property type="entry name" value="CNMP_BINDING_3"/>
    <property type="match status" value="1"/>
</dbReference>
<comment type="caution">
    <text evidence="6">The sequence shown here is derived from an EMBL/GenBank/DDBJ whole genome shotgun (WGS) entry which is preliminary data.</text>
</comment>
<dbReference type="Gene3D" id="2.60.120.10">
    <property type="entry name" value="Jelly Rolls"/>
    <property type="match status" value="1"/>
</dbReference>
<dbReference type="InterPro" id="IPR050397">
    <property type="entry name" value="Env_Response_Regulators"/>
</dbReference>
<keyword evidence="1" id="KW-0805">Transcription regulation</keyword>
<reference evidence="7" key="1">
    <citation type="journal article" date="2019" name="Int. J. Syst. Evol. Microbiol.">
        <title>The Global Catalogue of Microorganisms (GCM) 10K type strain sequencing project: providing services to taxonomists for standard genome sequencing and annotation.</title>
        <authorList>
            <consortium name="The Broad Institute Genomics Platform"/>
            <consortium name="The Broad Institute Genome Sequencing Center for Infectious Disease"/>
            <person name="Wu L."/>
            <person name="Ma J."/>
        </authorList>
    </citation>
    <scope>NUCLEOTIDE SEQUENCE [LARGE SCALE GENOMIC DNA]</scope>
    <source>
        <strain evidence="7">PCU 280</strain>
    </source>
</reference>
<evidence type="ECO:0000259" key="5">
    <source>
        <dbReference type="PROSITE" id="PS50042"/>
    </source>
</evidence>
<dbReference type="PANTHER" id="PTHR24567">
    <property type="entry name" value="CRP FAMILY TRANSCRIPTIONAL REGULATORY PROTEIN"/>
    <property type="match status" value="1"/>
</dbReference>
<dbReference type="EMBL" id="JBHSTE010000008">
    <property type="protein sequence ID" value="MFC6334845.1"/>
    <property type="molecule type" value="Genomic_DNA"/>
</dbReference>
<feature type="domain" description="Cyclic nucleotide-binding" evidence="5">
    <location>
        <begin position="1"/>
        <end position="101"/>
    </location>
</feature>
<accession>A0ABW1V873</accession>
<dbReference type="InterPro" id="IPR012318">
    <property type="entry name" value="HTH_CRP"/>
</dbReference>
<sequence length="185" mass="21011">MILHKGETLFRQGETGPLYYVKSGLLKISRLNEDGTQALVNIITPDEIIPHHSLIVQNPYHGTAIALTTCEIELVPTESWYRSIAQDTELCRDIALRLQDKLRMMQQRIDQLTEVTPMNRLIKLQAWFKQYVGTASINDILTQEEIGQFIGLRRETVNRLLRNQSTAAKVTANTQSKLPLGPKNS</sequence>
<evidence type="ECO:0000256" key="4">
    <source>
        <dbReference type="ARBA" id="ARBA00023163"/>
    </source>
</evidence>
<dbReference type="Pfam" id="PF00325">
    <property type="entry name" value="Crp"/>
    <property type="match status" value="1"/>
</dbReference>
<evidence type="ECO:0000256" key="1">
    <source>
        <dbReference type="ARBA" id="ARBA00023015"/>
    </source>
</evidence>
<dbReference type="InterPro" id="IPR014710">
    <property type="entry name" value="RmlC-like_jellyroll"/>
</dbReference>
<dbReference type="InterPro" id="IPR000595">
    <property type="entry name" value="cNMP-bd_dom"/>
</dbReference>
<dbReference type="Proteomes" id="UP001596233">
    <property type="component" value="Unassembled WGS sequence"/>
</dbReference>
<evidence type="ECO:0000313" key="6">
    <source>
        <dbReference type="EMBL" id="MFC6334845.1"/>
    </source>
</evidence>
<dbReference type="Pfam" id="PF00027">
    <property type="entry name" value="cNMP_binding"/>
    <property type="match status" value="1"/>
</dbReference>
<keyword evidence="7" id="KW-1185">Reference proteome</keyword>
<dbReference type="CDD" id="cd00038">
    <property type="entry name" value="CAP_ED"/>
    <property type="match status" value="1"/>
</dbReference>
<keyword evidence="2" id="KW-0238">DNA-binding</keyword>
<evidence type="ECO:0000256" key="3">
    <source>
        <dbReference type="ARBA" id="ARBA00023159"/>
    </source>
</evidence>
<proteinExistence type="predicted"/>
<dbReference type="InterPro" id="IPR036390">
    <property type="entry name" value="WH_DNA-bd_sf"/>
</dbReference>
<keyword evidence="4" id="KW-0804">Transcription</keyword>
<protein>
    <submittedName>
        <fullName evidence="6">Crp/Fnr family transcriptional regulator</fullName>
    </submittedName>
</protein>
<dbReference type="PANTHER" id="PTHR24567:SF74">
    <property type="entry name" value="HTH-TYPE TRANSCRIPTIONAL REGULATOR ARCR"/>
    <property type="match status" value="1"/>
</dbReference>
<dbReference type="InterPro" id="IPR018490">
    <property type="entry name" value="cNMP-bd_dom_sf"/>
</dbReference>
<name>A0ABW1V873_9BACL</name>
<organism evidence="6 7">
    <name type="scientific">Paenibacillus septentrionalis</name>
    <dbReference type="NCBI Taxonomy" id="429342"/>
    <lineage>
        <taxon>Bacteria</taxon>
        <taxon>Bacillati</taxon>
        <taxon>Bacillota</taxon>
        <taxon>Bacilli</taxon>
        <taxon>Bacillales</taxon>
        <taxon>Paenibacillaceae</taxon>
        <taxon>Paenibacillus</taxon>
    </lineage>
</organism>
<evidence type="ECO:0000256" key="2">
    <source>
        <dbReference type="ARBA" id="ARBA00023125"/>
    </source>
</evidence>
<evidence type="ECO:0000313" key="7">
    <source>
        <dbReference type="Proteomes" id="UP001596233"/>
    </source>
</evidence>
<keyword evidence="3" id="KW-0010">Activator</keyword>
<dbReference type="RefSeq" id="WP_379237801.1">
    <property type="nucleotide sequence ID" value="NZ_JBHSTE010000008.1"/>
</dbReference>
<gene>
    <name evidence="6" type="ORF">ACFP56_19625</name>
</gene>
<dbReference type="SUPFAM" id="SSF46785">
    <property type="entry name" value="Winged helix' DNA-binding domain"/>
    <property type="match status" value="1"/>
</dbReference>